<evidence type="ECO:0000313" key="5">
    <source>
        <dbReference type="Proteomes" id="UP001188597"/>
    </source>
</evidence>
<dbReference type="GO" id="GO:0006574">
    <property type="term" value="P:L-valine catabolic process"/>
    <property type="evidence" value="ECO:0007669"/>
    <property type="project" value="UniProtKB-UniRule"/>
</dbReference>
<gene>
    <name evidence="4" type="ORF">RJ639_039978</name>
</gene>
<organism evidence="4 5">
    <name type="scientific">Escallonia herrerae</name>
    <dbReference type="NCBI Taxonomy" id="1293975"/>
    <lineage>
        <taxon>Eukaryota</taxon>
        <taxon>Viridiplantae</taxon>
        <taxon>Streptophyta</taxon>
        <taxon>Embryophyta</taxon>
        <taxon>Tracheophyta</taxon>
        <taxon>Spermatophyta</taxon>
        <taxon>Magnoliopsida</taxon>
        <taxon>eudicotyledons</taxon>
        <taxon>Gunneridae</taxon>
        <taxon>Pentapetalae</taxon>
        <taxon>asterids</taxon>
        <taxon>campanulids</taxon>
        <taxon>Escalloniales</taxon>
        <taxon>Escalloniaceae</taxon>
        <taxon>Escallonia</taxon>
    </lineage>
</organism>
<evidence type="ECO:0000313" key="4">
    <source>
        <dbReference type="EMBL" id="KAK3030618.1"/>
    </source>
</evidence>
<dbReference type="InterPro" id="IPR029045">
    <property type="entry name" value="ClpP/crotonase-like_dom_sf"/>
</dbReference>
<dbReference type="PANTHER" id="PTHR43176">
    <property type="entry name" value="3-HYDROXYISOBUTYRYL-COA HYDROLASE-RELATED"/>
    <property type="match status" value="1"/>
</dbReference>
<comment type="similarity">
    <text evidence="2">Belongs to the enoyl-CoA hydratase/isomerase family.</text>
</comment>
<keyword evidence="5" id="KW-1185">Reference proteome</keyword>
<dbReference type="AlphaFoldDB" id="A0AA88WND5"/>
<reference evidence="4" key="1">
    <citation type="submission" date="2022-12" db="EMBL/GenBank/DDBJ databases">
        <title>Draft genome assemblies for two species of Escallonia (Escalloniales).</title>
        <authorList>
            <person name="Chanderbali A."/>
            <person name="Dervinis C."/>
            <person name="Anghel I."/>
            <person name="Soltis D."/>
            <person name="Soltis P."/>
            <person name="Zapata F."/>
        </authorList>
    </citation>
    <scope>NUCLEOTIDE SEQUENCE</scope>
    <source>
        <strain evidence="4">UCBG64.0493</strain>
        <tissue evidence="4">Leaf</tissue>
    </source>
</reference>
<accession>A0AA88WND5</accession>
<dbReference type="GO" id="GO:0003860">
    <property type="term" value="F:3-hydroxyisobutyryl-CoA hydrolase activity"/>
    <property type="evidence" value="ECO:0007669"/>
    <property type="project" value="UniProtKB-UniRule"/>
</dbReference>
<dbReference type="InterPro" id="IPR032259">
    <property type="entry name" value="HIBYL-CoA-H"/>
</dbReference>
<comment type="catalytic activity">
    <reaction evidence="2">
        <text>3-hydroxy-2-methylpropanoyl-CoA + H2O = 3-hydroxy-2-methylpropanoate + CoA + H(+)</text>
        <dbReference type="Rhea" id="RHEA:20888"/>
        <dbReference type="ChEBI" id="CHEBI:11805"/>
        <dbReference type="ChEBI" id="CHEBI:15377"/>
        <dbReference type="ChEBI" id="CHEBI:15378"/>
        <dbReference type="ChEBI" id="CHEBI:57287"/>
        <dbReference type="ChEBI" id="CHEBI:57340"/>
        <dbReference type="EC" id="3.1.2.4"/>
    </reaction>
</comment>
<dbReference type="EMBL" id="JAVXUP010000333">
    <property type="protein sequence ID" value="KAK3030618.1"/>
    <property type="molecule type" value="Genomic_DNA"/>
</dbReference>
<comment type="caution">
    <text evidence="4">The sequence shown here is derived from an EMBL/GenBank/DDBJ whole genome shotgun (WGS) entry which is preliminary data.</text>
</comment>
<dbReference type="Gene3D" id="3.90.226.10">
    <property type="entry name" value="2-enoyl-CoA Hydratase, Chain A, domain 1"/>
    <property type="match status" value="1"/>
</dbReference>
<dbReference type="InterPro" id="IPR045004">
    <property type="entry name" value="ECH_dom"/>
</dbReference>
<evidence type="ECO:0000256" key="2">
    <source>
        <dbReference type="RuleBase" id="RU369070"/>
    </source>
</evidence>
<proteinExistence type="inferred from homology"/>
<comment type="pathway">
    <text evidence="2">Amino-acid degradation; L-valine degradation.</text>
</comment>
<comment type="function">
    <text evidence="2">Hydrolyzes 3-hydroxyisobutyryl-CoA (HIBYL-CoA), a saline catabolite. Has high activity toward isobutyryl-CoA. Could be an isobutyryl-CoA dehydrogenase that functions in valine catabolism.</text>
</comment>
<dbReference type="PANTHER" id="PTHR43176:SF14">
    <property type="entry name" value="SMALL RIBOSOMAL SUBUNIT PROTEIN MS47"/>
    <property type="match status" value="1"/>
</dbReference>
<dbReference type="Proteomes" id="UP001188597">
    <property type="component" value="Unassembled WGS sequence"/>
</dbReference>
<evidence type="ECO:0000259" key="3">
    <source>
        <dbReference type="Pfam" id="PF16113"/>
    </source>
</evidence>
<feature type="domain" description="Enoyl-CoA hydratase/isomerase" evidence="3">
    <location>
        <begin position="51"/>
        <end position="123"/>
    </location>
</feature>
<protein>
    <recommendedName>
        <fullName evidence="2">3-hydroxyisobutyryl-CoA hydrolase</fullName>
        <shortName evidence="2">HIB-CoA hydrolase</shortName>
        <shortName evidence="2">HIBYL-CoA-H</shortName>
        <ecNumber evidence="2">3.1.2.4</ecNumber>
    </recommendedName>
    <alternativeName>
        <fullName evidence="2">3-hydroxyisobutyryl-coenzyme A hydrolase</fullName>
    </alternativeName>
</protein>
<keyword evidence="1 2" id="KW-0378">Hydrolase</keyword>
<dbReference type="EC" id="3.1.2.4" evidence="2"/>
<name>A0AA88WND5_9ASTE</name>
<sequence>MRNLKSLSAVRRNLHINGLLSHYRHISAQPNYADAQDPDLQDQASFSSRYVSFMYSYGRGRAFCSGGDVISIYQFNNEVKLHANVKVELEGNDNNVAILDGYTMGGGAGISLPGMFRVATDKTL</sequence>
<evidence type="ECO:0000256" key="1">
    <source>
        <dbReference type="ARBA" id="ARBA00022801"/>
    </source>
</evidence>
<dbReference type="Pfam" id="PF16113">
    <property type="entry name" value="ECH_2"/>
    <property type="match status" value="1"/>
</dbReference>
<dbReference type="SUPFAM" id="SSF52096">
    <property type="entry name" value="ClpP/crotonase"/>
    <property type="match status" value="1"/>
</dbReference>